<sequence>MNKLTIMTTTTVRSHVPARLSNPRVFLCVLANASGCVSGRVGAPAVATVCHPGLSQMFFISYNSYVYHNAIDMSFCEHCTKGVRHEGTPEGKWEEFDGVKAYVATPTIDFPKDKAILYIPDVFGVQLPNHQLLADDYARNGFKVIVPDIFDVPLPPDALNPGSNYDVGTWFGSNGPNVTEPRVRKVLAVLRKNGVTRIGVLGYCYGARLAFNLAFENAIDAVVVAHPSLLNVPEDIEKYAQTKVPLLINSCTIDEQFPHEKQEKTDAILGDGKFAPGYKRPYWEGCTHGFAVRGDLSDPKVKAGKEGAFKESVEWLIKYV</sequence>
<gene>
    <name evidence="1" type="ORF">BDY19DRAFT_390809</name>
</gene>
<reference evidence="1" key="1">
    <citation type="journal article" date="2021" name="Environ. Microbiol.">
        <title>Gene family expansions and transcriptome signatures uncover fungal adaptations to wood decay.</title>
        <authorList>
            <person name="Hage H."/>
            <person name="Miyauchi S."/>
            <person name="Viragh M."/>
            <person name="Drula E."/>
            <person name="Min B."/>
            <person name="Chaduli D."/>
            <person name="Navarro D."/>
            <person name="Favel A."/>
            <person name="Norest M."/>
            <person name="Lesage-Meessen L."/>
            <person name="Balint B."/>
            <person name="Merenyi Z."/>
            <person name="de Eugenio L."/>
            <person name="Morin E."/>
            <person name="Martinez A.T."/>
            <person name="Baldrian P."/>
            <person name="Stursova M."/>
            <person name="Martinez M.J."/>
            <person name="Novotny C."/>
            <person name="Magnuson J.K."/>
            <person name="Spatafora J.W."/>
            <person name="Maurice S."/>
            <person name="Pangilinan J."/>
            <person name="Andreopoulos W."/>
            <person name="LaButti K."/>
            <person name="Hundley H."/>
            <person name="Na H."/>
            <person name="Kuo A."/>
            <person name="Barry K."/>
            <person name="Lipzen A."/>
            <person name="Henrissat B."/>
            <person name="Riley R."/>
            <person name="Ahrendt S."/>
            <person name="Nagy L.G."/>
            <person name="Grigoriev I.V."/>
            <person name="Martin F."/>
            <person name="Rosso M.N."/>
        </authorList>
    </citation>
    <scope>NUCLEOTIDE SEQUENCE</scope>
    <source>
        <strain evidence="1">CBS 384.51</strain>
    </source>
</reference>
<name>A0ACB8TUW6_9APHY</name>
<keyword evidence="2" id="KW-1185">Reference proteome</keyword>
<proteinExistence type="predicted"/>
<keyword evidence="1" id="KW-0378">Hydrolase</keyword>
<evidence type="ECO:0000313" key="1">
    <source>
        <dbReference type="EMBL" id="KAI0085756.1"/>
    </source>
</evidence>
<organism evidence="1 2">
    <name type="scientific">Irpex rosettiformis</name>
    <dbReference type="NCBI Taxonomy" id="378272"/>
    <lineage>
        <taxon>Eukaryota</taxon>
        <taxon>Fungi</taxon>
        <taxon>Dikarya</taxon>
        <taxon>Basidiomycota</taxon>
        <taxon>Agaricomycotina</taxon>
        <taxon>Agaricomycetes</taxon>
        <taxon>Polyporales</taxon>
        <taxon>Irpicaceae</taxon>
        <taxon>Irpex</taxon>
    </lineage>
</organism>
<dbReference type="EMBL" id="MU274928">
    <property type="protein sequence ID" value="KAI0085756.1"/>
    <property type="molecule type" value="Genomic_DNA"/>
</dbReference>
<protein>
    <submittedName>
        <fullName evidence="1">Alpha/Beta hydrolase protein</fullName>
    </submittedName>
</protein>
<dbReference type="Proteomes" id="UP001055072">
    <property type="component" value="Unassembled WGS sequence"/>
</dbReference>
<accession>A0ACB8TUW6</accession>
<evidence type="ECO:0000313" key="2">
    <source>
        <dbReference type="Proteomes" id="UP001055072"/>
    </source>
</evidence>
<comment type="caution">
    <text evidence="1">The sequence shown here is derived from an EMBL/GenBank/DDBJ whole genome shotgun (WGS) entry which is preliminary data.</text>
</comment>